<comment type="similarity">
    <text evidence="1">Belongs to the PDE6D/unc-119 family.</text>
</comment>
<dbReference type="GO" id="GO:0044325">
    <property type="term" value="F:transmembrane transporter binding"/>
    <property type="evidence" value="ECO:0007669"/>
    <property type="project" value="TreeGrafter"/>
</dbReference>
<dbReference type="Gene3D" id="3.30.160.60">
    <property type="entry name" value="Classic Zinc Finger"/>
    <property type="match status" value="1"/>
</dbReference>
<keyword evidence="3" id="KW-0479">Metal-binding</keyword>
<protein>
    <recommendedName>
        <fullName evidence="2">RING finger protein 207</fullName>
    </recommendedName>
</protein>
<dbReference type="InterPro" id="IPR014756">
    <property type="entry name" value="Ig_E-set"/>
</dbReference>
<accession>A0A482VJA3</accession>
<dbReference type="OrthoDB" id="9049620at2759"/>
<dbReference type="PROSITE" id="PS50119">
    <property type="entry name" value="ZF_BBOX"/>
    <property type="match status" value="1"/>
</dbReference>
<organism evidence="11 12">
    <name type="scientific">Asbolus verrucosus</name>
    <name type="common">Desert ironclad beetle</name>
    <dbReference type="NCBI Taxonomy" id="1661398"/>
    <lineage>
        <taxon>Eukaryota</taxon>
        <taxon>Metazoa</taxon>
        <taxon>Ecdysozoa</taxon>
        <taxon>Arthropoda</taxon>
        <taxon>Hexapoda</taxon>
        <taxon>Insecta</taxon>
        <taxon>Pterygota</taxon>
        <taxon>Neoptera</taxon>
        <taxon>Endopterygota</taxon>
        <taxon>Coleoptera</taxon>
        <taxon>Polyphaga</taxon>
        <taxon>Cucujiformia</taxon>
        <taxon>Tenebrionidae</taxon>
        <taxon>Pimeliinae</taxon>
        <taxon>Asbolus</taxon>
    </lineage>
</organism>
<feature type="coiled-coil region" evidence="7">
    <location>
        <begin position="531"/>
        <end position="594"/>
    </location>
</feature>
<dbReference type="SUPFAM" id="SSF57850">
    <property type="entry name" value="RING/U-box"/>
    <property type="match status" value="1"/>
</dbReference>
<proteinExistence type="inferred from homology"/>
<keyword evidence="5" id="KW-0862">Zinc</keyword>
<dbReference type="Pfam" id="PF00643">
    <property type="entry name" value="zf-B_box"/>
    <property type="match status" value="1"/>
</dbReference>
<feature type="domain" description="B box-type" evidence="10">
    <location>
        <begin position="207"/>
        <end position="255"/>
    </location>
</feature>
<dbReference type="InterPro" id="IPR013083">
    <property type="entry name" value="Znf_RING/FYVE/PHD"/>
</dbReference>
<keyword evidence="4 6" id="KW-0863">Zinc-finger</keyword>
<dbReference type="Gene3D" id="2.70.50.40">
    <property type="entry name" value="GMP phosphodiesterase, delta subunit"/>
    <property type="match status" value="2"/>
</dbReference>
<feature type="domain" description="RING-type" evidence="9">
    <location>
        <begin position="141"/>
        <end position="180"/>
    </location>
</feature>
<feature type="compositionally biased region" description="Basic and acidic residues" evidence="8">
    <location>
        <begin position="770"/>
        <end position="792"/>
    </location>
</feature>
<dbReference type="InterPro" id="IPR001841">
    <property type="entry name" value="Znf_RING"/>
</dbReference>
<dbReference type="SMART" id="SM00336">
    <property type="entry name" value="BBOX"/>
    <property type="match status" value="1"/>
</dbReference>
<evidence type="ECO:0000256" key="2">
    <source>
        <dbReference type="ARBA" id="ARBA00021526"/>
    </source>
</evidence>
<evidence type="ECO:0000259" key="9">
    <source>
        <dbReference type="PROSITE" id="PS50089"/>
    </source>
</evidence>
<feature type="compositionally biased region" description="Basic and acidic residues" evidence="8">
    <location>
        <begin position="820"/>
        <end position="834"/>
    </location>
</feature>
<evidence type="ECO:0000259" key="10">
    <source>
        <dbReference type="PROSITE" id="PS50119"/>
    </source>
</evidence>
<feature type="compositionally biased region" description="Basic and acidic residues" evidence="8">
    <location>
        <begin position="707"/>
        <end position="716"/>
    </location>
</feature>
<evidence type="ECO:0000313" key="11">
    <source>
        <dbReference type="EMBL" id="RZC32860.1"/>
    </source>
</evidence>
<dbReference type="PANTHER" id="PTHR22635">
    <property type="entry name" value="RING FINGER PROTEIN 207"/>
    <property type="match status" value="1"/>
</dbReference>
<evidence type="ECO:0000256" key="8">
    <source>
        <dbReference type="SAM" id="MobiDB-lite"/>
    </source>
</evidence>
<dbReference type="InterPro" id="IPR027370">
    <property type="entry name" value="Znf-RING_euk"/>
</dbReference>
<feature type="region of interest" description="Disordered" evidence="8">
    <location>
        <begin position="760"/>
        <end position="792"/>
    </location>
</feature>
<evidence type="ECO:0000256" key="5">
    <source>
        <dbReference type="ARBA" id="ARBA00022833"/>
    </source>
</evidence>
<dbReference type="STRING" id="1661398.A0A482VJA3"/>
<dbReference type="SUPFAM" id="SSF81296">
    <property type="entry name" value="E set domains"/>
    <property type="match status" value="1"/>
</dbReference>
<dbReference type="PROSITE" id="PS50089">
    <property type="entry name" value="ZF_RING_2"/>
    <property type="match status" value="1"/>
</dbReference>
<dbReference type="Gene3D" id="1.20.58.1540">
    <property type="entry name" value="Actin interacting protein 3, C-terminal domain"/>
    <property type="match status" value="1"/>
</dbReference>
<dbReference type="GO" id="GO:0030544">
    <property type="term" value="F:Hsp70 protein binding"/>
    <property type="evidence" value="ECO:0007669"/>
    <property type="project" value="InterPro"/>
</dbReference>
<evidence type="ECO:0000256" key="6">
    <source>
        <dbReference type="PROSITE-ProRule" id="PRU00024"/>
    </source>
</evidence>
<evidence type="ECO:0000256" key="3">
    <source>
        <dbReference type="ARBA" id="ARBA00022723"/>
    </source>
</evidence>
<dbReference type="CDD" id="cd19814">
    <property type="entry name" value="Bbox1_RNF207-like"/>
    <property type="match status" value="1"/>
</dbReference>
<dbReference type="InterPro" id="IPR037036">
    <property type="entry name" value="PDED_dom_sf"/>
</dbReference>
<evidence type="ECO:0000256" key="4">
    <source>
        <dbReference type="ARBA" id="ARBA00022771"/>
    </source>
</evidence>
<keyword evidence="7" id="KW-0175">Coiled coil</keyword>
<feature type="compositionally biased region" description="Low complexity" evidence="8">
    <location>
        <begin position="654"/>
        <end position="671"/>
    </location>
</feature>
<evidence type="ECO:0000256" key="7">
    <source>
        <dbReference type="SAM" id="Coils"/>
    </source>
</evidence>
<dbReference type="Proteomes" id="UP000292052">
    <property type="component" value="Unassembled WGS sequence"/>
</dbReference>
<comment type="caution">
    <text evidence="11">The sequence shown here is derived from an EMBL/GenBank/DDBJ whole genome shotgun (WGS) entry which is preliminary data.</text>
</comment>
<dbReference type="SMART" id="SM00184">
    <property type="entry name" value="RING"/>
    <property type="match status" value="1"/>
</dbReference>
<dbReference type="GO" id="GO:0008270">
    <property type="term" value="F:zinc ion binding"/>
    <property type="evidence" value="ECO:0007669"/>
    <property type="project" value="UniProtKB-KW"/>
</dbReference>
<name>A0A482VJA3_ASBVE</name>
<feature type="region of interest" description="Disordered" evidence="8">
    <location>
        <begin position="814"/>
        <end position="880"/>
    </location>
</feature>
<dbReference type="InterPro" id="IPR017907">
    <property type="entry name" value="Znf_RING_CS"/>
</dbReference>
<reference evidence="11 12" key="1">
    <citation type="submission" date="2017-03" db="EMBL/GenBank/DDBJ databases">
        <title>Genome of the blue death feigning beetle - Asbolus verrucosus.</title>
        <authorList>
            <person name="Rider S.D."/>
        </authorList>
    </citation>
    <scope>NUCLEOTIDE SEQUENCE [LARGE SCALE GENOMIC DNA]</scope>
    <source>
        <strain evidence="11">Butters</strain>
        <tissue evidence="11">Head and leg muscle</tissue>
    </source>
</reference>
<feature type="compositionally biased region" description="Basic residues" evidence="8">
    <location>
        <begin position="860"/>
        <end position="874"/>
    </location>
</feature>
<dbReference type="PROSITE" id="PS00518">
    <property type="entry name" value="ZF_RING_1"/>
    <property type="match status" value="1"/>
</dbReference>
<evidence type="ECO:0000313" key="12">
    <source>
        <dbReference type="Proteomes" id="UP000292052"/>
    </source>
</evidence>
<dbReference type="AlphaFoldDB" id="A0A482VJA3"/>
<dbReference type="PANTHER" id="PTHR22635:SF0">
    <property type="entry name" value="RING FINGER PROTEIN 207"/>
    <property type="match status" value="1"/>
</dbReference>
<dbReference type="InterPro" id="IPR008015">
    <property type="entry name" value="PDED_dom"/>
</dbReference>
<evidence type="ECO:0000256" key="1">
    <source>
        <dbReference type="ARBA" id="ARBA00008102"/>
    </source>
</evidence>
<feature type="region of interest" description="Disordered" evidence="8">
    <location>
        <begin position="652"/>
        <end position="671"/>
    </location>
</feature>
<dbReference type="GO" id="GO:0048471">
    <property type="term" value="C:perinuclear region of cytoplasm"/>
    <property type="evidence" value="ECO:0007669"/>
    <property type="project" value="TreeGrafter"/>
</dbReference>
<dbReference type="Pfam" id="PF05351">
    <property type="entry name" value="GMP_PDE_delta"/>
    <property type="match status" value="1"/>
</dbReference>
<sequence>MTESTRAEEILKGFQVNWICLRDADGGTVFWQGSEDLSYPDVEHEAHKVLFKGRCLEEWYFEFGFVMPESTNTWQSIMEAAPESEMMPASVLNGNIVIETKFYDDDLLISTSRSIFSNCNLEMEPPGVEAAMDFPKNPLLCPICHDYFTEPCILSCYHTFCARCLRGREQDRRLICPFCRQPTLLKDGSVLPPPDTLMRQLIDIANSENPPCSNCDKRDRANMYYCNTCGQALCSHCRDNTHRAKMFATHDIVHMTKCTKEPKRCPQHGEQYIMFSSLQNTMLCVNCFRDLPNEIRVQCVDIDTAHTQAAKRLERGQTAIMDLQTSVRDGIIALKGLMDELRRNMDGEKHTINTFCQGMQEAMAKTHAAMIMEVQRQFESKERIYRSQLLVLGEEQILHARYVGTSFFRLVTGTVMPVLQLHLVLCTTFTAAANKYQFLELCPSLIERLAAVGQLSQPVRSLQSSTIKTNYRSEFAQCLEPWIGPAAVSQHQTELAAASRMYDSAPPATKKQQTALKNKLLEGESSFSAHCRSFESQIRDLNQQFNTVKEKVSDLHRDITALRKAQTPPLTARYDLLMRECLHLDQNLERQQQELDRMATAFDASWEEQLWRLRVEQEVFSCQRADVMTLRNELKHLSSLAGQLEPYIRSLTPAQQSSQSESATEQSQQMQSLLEHFNVLQQSESSLGKIPRSRSRVLGQLFEKVRPNIQERERSKSAGQTDKPLATPLKPKKSFMQSTHQMNIDRLEAHLKEKLHDMVCRRQSTPQSKSDPETERKLSKDDRKLSKTDLDSISKLGSKQRIMYKKIGKSCDKINATSKSDSEAKKRPEPDYQRISDATSQSVKALVHKETRSSPSSPKCKNKAKPPPKPRKPTKVYPYSDGEDNVFYSLHDSADSLSTSSRRSSFDGPDKTLVVVINRRNKNMSMAQKQRSWETFPPKRRHHMCHKLSAPAPMPLRKADSFEGHEEAVKSLVAAVQETRRKPKGGN</sequence>
<dbReference type="Pfam" id="PF13445">
    <property type="entry name" value="zf-RING_UBOX"/>
    <property type="match status" value="1"/>
</dbReference>
<dbReference type="Gene3D" id="3.30.40.10">
    <property type="entry name" value="Zinc/RING finger domain, C3HC4 (zinc finger)"/>
    <property type="match status" value="1"/>
</dbReference>
<keyword evidence="12" id="KW-1185">Reference proteome</keyword>
<dbReference type="InterPro" id="IPR000315">
    <property type="entry name" value="Znf_B-box"/>
</dbReference>
<dbReference type="EMBL" id="QDEB01093876">
    <property type="protein sequence ID" value="RZC32860.1"/>
    <property type="molecule type" value="Genomic_DNA"/>
</dbReference>
<dbReference type="InterPro" id="IPR039320">
    <property type="entry name" value="RNF207"/>
</dbReference>
<feature type="region of interest" description="Disordered" evidence="8">
    <location>
        <begin position="707"/>
        <end position="736"/>
    </location>
</feature>
<gene>
    <name evidence="11" type="ORF">BDFB_007252</name>
</gene>